<comment type="similarity">
    <text evidence="5">Belongs to the NRP synthetase family.</text>
</comment>
<dbReference type="NCBIfam" id="NF003417">
    <property type="entry name" value="PRK04813.1"/>
    <property type="match status" value="3"/>
</dbReference>
<dbReference type="FunFam" id="3.40.50.12780:FF:000014">
    <property type="entry name" value="Nonribosomal peptide synthetase 1"/>
    <property type="match status" value="2"/>
</dbReference>
<dbReference type="InterPro" id="IPR006162">
    <property type="entry name" value="Ppantetheine_attach_site"/>
</dbReference>
<dbReference type="Gene3D" id="3.30.300.30">
    <property type="match status" value="3"/>
</dbReference>
<evidence type="ECO:0000256" key="1">
    <source>
        <dbReference type="ARBA" id="ARBA00022450"/>
    </source>
</evidence>
<protein>
    <recommendedName>
        <fullName evidence="6">Carrier domain-containing protein</fullName>
    </recommendedName>
</protein>
<dbReference type="CDD" id="cd19542">
    <property type="entry name" value="CT_NRPS-like"/>
    <property type="match status" value="2"/>
</dbReference>
<reference evidence="7" key="2">
    <citation type="submission" date="2020-04" db="EMBL/GenBank/DDBJ databases">
        <authorList>
            <person name="Santos R.A.C."/>
            <person name="Steenwyk J.L."/>
            <person name="Rivero-Menendez O."/>
            <person name="Mead M.E."/>
            <person name="Silva L.P."/>
            <person name="Bastos R.W."/>
            <person name="Alastruey-Izquierdo A."/>
            <person name="Goldman G.H."/>
            <person name="Rokas A."/>
        </authorList>
    </citation>
    <scope>NUCLEOTIDE SEQUENCE</scope>
    <source>
        <strain evidence="7">CNM-CM8927</strain>
    </source>
</reference>
<dbReference type="Gene3D" id="1.10.1200.10">
    <property type="entry name" value="ACP-like"/>
    <property type="match status" value="3"/>
</dbReference>
<dbReference type="InterPro" id="IPR045851">
    <property type="entry name" value="AMP-bd_C_sf"/>
</dbReference>
<dbReference type="Pfam" id="PF00668">
    <property type="entry name" value="Condensation"/>
    <property type="match status" value="4"/>
</dbReference>
<dbReference type="PROSITE" id="PS50075">
    <property type="entry name" value="CARRIER"/>
    <property type="match status" value="3"/>
</dbReference>
<dbReference type="Pfam" id="PF00550">
    <property type="entry name" value="PP-binding"/>
    <property type="match status" value="3"/>
</dbReference>
<dbReference type="InterPro" id="IPR042099">
    <property type="entry name" value="ANL_N_sf"/>
</dbReference>
<dbReference type="GO" id="GO:0043041">
    <property type="term" value="P:amino acid activation for nonribosomal peptide biosynthetic process"/>
    <property type="evidence" value="ECO:0007669"/>
    <property type="project" value="TreeGrafter"/>
</dbReference>
<evidence type="ECO:0000313" key="7">
    <source>
        <dbReference type="EMBL" id="KAF4201279.1"/>
    </source>
</evidence>
<dbReference type="InterPro" id="IPR000873">
    <property type="entry name" value="AMP-dep_synth/lig_dom"/>
</dbReference>
<dbReference type="GO" id="GO:0005737">
    <property type="term" value="C:cytoplasm"/>
    <property type="evidence" value="ECO:0007669"/>
    <property type="project" value="TreeGrafter"/>
</dbReference>
<keyword evidence="2" id="KW-0597">Phosphoprotein</keyword>
<accession>A0AAN5YHC6</accession>
<dbReference type="InterPro" id="IPR009081">
    <property type="entry name" value="PP-bd_ACP"/>
</dbReference>
<sequence>MTRTRDQTLLSDDCLFPTKATKGQRAQWRSQEIAPALVKESIQFCQKANVQLSFLLATAWAVILRRYAEVDQVHFGTLRFTHTDDTSVGMAYKPRMILMSTSMARVGSVRELFVPEHWTMSSPDPNRLHTFNSGLVICDKVINQINSSEEWTSEEECAPDRPQARVYLAHRMPTITPELAEHISTSLTQAVSVILQDSELAPDRIPLVGQAQMAQITQWNDRKFIQATAPFLHQIIRQQVFLKPNQPAIEAWDGTLTYCELDEAAGRLAKELVGRGVGPGHLVPVCFEKSLWAVVAMLAINKTGAAFVPLDPSQPRNRLVNIARQLMSPMGLASADHVPLLGDSIQSILVVSEETQLPQHAHPQDGTDIPIQMEAHGPAYCLFTSGSTGVPKGCIVGHAALASVASHSAALHLSPASRVLQFASFAFGVSLIELWCTLTSGGTVCIPSASDRVNHLAKVIRTMRINWAILTPTSLSTLQPDQVPSLQTIVVAGEPLKQSQILQWAESVHLYQGYGFTEWAGICCVSRRLTSAVDDTSLIGKPANAGYWLVDPNDPDRLAPIGAAAELVVEGPSLALGYLNDVERTTTKFPENPLWFPSKLNGRRFYRTGDLVRYDSDGTLRFLGRKDRQVKIRGQRVELGEIESRIGHACPEYRNSIVEGIIPSHGDGNKVLVAFMATADAEPTATGSITDDEPLVSPLDKKMNIGVKSVITHLEAELPDYMVPRIFVWLNRRPLTITGKVDRNKLREVVEQLETLEWNRLVGLTADVGQRPSTRSEHLIHKLVAQVLSRPTEIVGMQHGFCSLGGDSVLAMKLVGLARRQRLKLSVQQILKSSSLIELASHMADSNDHLEADIPPPPFSLVHTSLLEALTSRAAESCGVNSDRIEDIYPCTPLQEGMMALAARRSGAYVARFVYRLSPSTDPDLLRSAWKMTVAANPILRTRIIRGDQGRMYQVVLRQQPSRLPPTDDEPVHMSLGDALVNSTLEQRADGTMYLILDMHHAVCDRWSSQLIRRQVEDAYNGRELAPSLFSPFVKYLCQRPDDAAKEYWTSELAGLETDHFPLLPSESYVPNPALTMEQLIQYGGTLPRGCTLSSILRLSWALVLSHYSSAKDLVFGATVMGRAAPVSGVEEITGPIIATVPIRVQLYANDTILDVLQRIQDQANGMIPFEQTGLQYIRQYSRDCMHACSFGSHFTVQPAWPDHTDDDGEPILTMCSAGPAIPHGFSSYALSVICQLAETQEIRVSVDFDTEVISEFQMKHILAHFEHLLQYILARPDQSVEAIPRVSSLDMMQLRQWNGAVPPAEAACVHDLIQRHVIEAPNSLAVDAWDGSFTYAELNALSHQLANELIADGVGPNVFIPLCFEKTRWTTVAMLGVMKAGGAFILLDPSQPVQRLKTLCQRAGCTLALTSAEKQTVAAKLVPSIRVVGRKYSSSVGCSSVENIANSRAEPNCALYAIFTSGTTGVPKGVVVEHRSFCTAALAINVSLQVNNESRFLQVASYAFDATMMEMLCPLVAGGCACVPSEEQRQNALAETAARMHPTHVLLTPSLARFVIGRVAFTQTLLVGGEPMTKSDVQKWAAMSWRLMNAYGPTECSVVTSVQETVHCDSDPRNIGIPQAARCWLVDPGDHQRLVPVGAVGEVLIEGPIVGRGYLNDPERSAAAFIQSPSWLADFNRVRDPSSRLYKTGDLAQYDSDGALLCLGRKDTQVKLRGQRLELGEVESQLHQCFPGLVDAVVEMLKSSSRSYLVAFVLTSACPQSAPDGGLLAQPSPEFQEKVAAARSRLQQVLPGFMVPEVFVPLREMPRSAGGKSDRRRLRELASQHSWDQLVSSCRPVREKRKPESQMEWDMQRIWAQVLNRSPDSIGADDSFYELGGDSITAMQIVSQSRSEGITISADQIVRYKTLSEIALHCHSKEQPEAGEDRPFPLSSMQQTFFETQRENWDHYCRRFLLRLTEPIKFTSLQGAVRAVIRRHPMLRARFARQPNGVWQQSITSAVESSLRCETHDVATKASLEDLVQRCARRIDIQFGPVLCADLINVREDSSQHLCLAAHHLVADSVSWCILLQDIEATLRRGGIPGSSSHSLSFREWTLRQMRRLEENPSRRVTLPLETADRCRHRATEFWGISDQPNLFKDAVCQTFKLDPHSTKCLLGPANIAFNTQPPDLLLATLLCCWGSTFPDRPLPLVFNKADGRISADPQVDVSRTVGCFSALIPLVLGEDEVGVKADGLLGIVRRVKDARAALNADEWAYFAPHSAHPRVHSHPVEVAFQYAESFDQLERSDALFHADDLEGLGALDAGDSITRTSLVDIVASVVRGCLHVQITYNMHMKFQTAIQAWIGRYQKALAETGELLVGRDREYTLSDFPLLPLSYKQLDNMLHLFLPQQGISVNDVEDIYPCSPSQRGILVAQAKGHSSYEVDVTWRIASRNARPIELDRFKSAWQKVIARHPILRTIFIHSLSEESYMDQLVLKNPSPVIIHRKQAGSGPLKALIEEEKGVVSGTPRELRHRLTMWTGEKDNEMLCTLRIDHAIMDGVTIGVIQRELVLAYDDQLPAEQAPQYQDYIAHLQQQNEDSAMKYWGSYLADVGICHFPRINSMTRKARKDERGSSVLAFNHVPAVQEFCRAHNLTLWHVLCLAWALVMRAYTNSDQVCFGYAKSARDLPIAGIENLVGPVLNMLPCLVRFHGKLSVKEALQSLQRDYLEALPHQCFPLSSIHRLGEGKHTAMFNTSVAINSRQSTPPGQDGQSLSFSKAWMRGSDEYDVNLSLEIGSDNTEIYLTYRTALMAEDQAFSVVGAVEKAISGIISDPDAHVGSINIVSDNDWKALWKINCQIPAGVEGCVHEVIQERCREHPDKVAVHAWDGRFTYQQLDKLSSSLVPALQKRGVRPEVIVPLYFERSCWTPVAILAVMKAGGAFLLLDPSHAHQYLEKICSGIRCRVILCSAMYADASRQLAPSVFVLSGDALPREDAKTVNFPSPVRPHNAVYVVFTSGSTGEPKGIVIEHQQYVSGAKYHIPGYHIEPSTRILQFSSYAFDPSVQENISILMVGACICIPSETQRLNDLAGAIRELQINYAIMVPSLARRLSREELAGLKTLTLVGETMTQTDVKYWARSVRLVNGYGPAECSVVSVIQSGMDVDTDPHDIGVAQGCVCWVVDPGNHDALLPVGGIGELLIEGPLVGRGYLNDPRKTAEAFIAPPKWLQPWRPPHSTSRLYKTGDLVRLKGDGSFQYLGRKDKQVKLRGQRIELAHVEAQVRQCFEGVLDAVVELAVMARGGSRRAQLVASVVSSRQPDDKKDGASSLLQDPSDEFRARAAAATIALRQALPPSMVPSIILPLIEIPRTASGKVDRNRLRARLEALRTDELVLYQPSASSSANQDDLAEPEKVLLRLCAQVLGLDPEVLTVHDNFFHSGGDSIDAMKLAAMSRATGFAVSVGDIFSHPVLADLASVAASLSSADEQPYQPFSLLRVTPNLEKSFKEYQARYPSLSDAVLLDLLPATPTQQVFIDRKTFHSYHFALNGRIDVDRLRRVCDAMMARNSILRTVFWEHEGCLIQAVLGNVKAPFRHHQAKRGPMAQCRSQWETDMSQFDIRDGLAVSWTLFSNSPVDHVFALQLSHAQWDGISIPYLFQDLAAAYNNASLPPTSDFTLYLHRCATLDRAAPYRFWREYLSGSSLVAPFPSSHTRSPGQATTTVMAVTSIQPPELPAGFTMATLIKAAAAFYLTRLLAKTDIVFGQTVNGRNMALDNVDVILGPCLNFIPMRVALQPEWTVQDLLAHVYQQHMRSVPYDYMPLPEIIQECTEWPAGSELTFIVQHQNIRLEQNLPLEGMADVRYSLFANFDPLKEVWVFSEPHSDRLEIQICANSGVLTKTQSAFLSAEIAKLVELFWQSPDMLLDSAVEHICPHMLRQN</sequence>
<dbReference type="CDD" id="cd05918">
    <property type="entry name" value="A_NRPS_SidN3_like"/>
    <property type="match status" value="3"/>
</dbReference>
<dbReference type="FunFam" id="3.30.559.30:FF:000003">
    <property type="entry name" value="Nonribosomal peptide synthase SidD"/>
    <property type="match status" value="1"/>
</dbReference>
<feature type="domain" description="Carrier" evidence="6">
    <location>
        <begin position="3385"/>
        <end position="3461"/>
    </location>
</feature>
<name>A0AAN5YHC6_ASPLE</name>
<dbReference type="Gene3D" id="3.40.50.12780">
    <property type="entry name" value="N-terminal domain of ligase-like"/>
    <property type="match status" value="3"/>
</dbReference>
<comment type="caution">
    <text evidence="7">The sequence shown here is derived from an EMBL/GenBank/DDBJ whole genome shotgun (WGS) entry which is preliminary data.</text>
</comment>
<dbReference type="EMBL" id="JAAAPU010000148">
    <property type="protein sequence ID" value="KAF4201279.1"/>
    <property type="molecule type" value="Genomic_DNA"/>
</dbReference>
<dbReference type="Gene3D" id="3.30.559.30">
    <property type="entry name" value="Nonribosomal peptide synthetase, condensation domain"/>
    <property type="match status" value="5"/>
</dbReference>
<dbReference type="GO" id="GO:0044550">
    <property type="term" value="P:secondary metabolite biosynthetic process"/>
    <property type="evidence" value="ECO:0007669"/>
    <property type="project" value="TreeGrafter"/>
</dbReference>
<dbReference type="FunFam" id="3.30.300.30:FF:000015">
    <property type="entry name" value="Nonribosomal peptide synthase SidD"/>
    <property type="match status" value="3"/>
</dbReference>
<evidence type="ECO:0000313" key="8">
    <source>
        <dbReference type="Proteomes" id="UP000649114"/>
    </source>
</evidence>
<dbReference type="NCBIfam" id="TIGR01733">
    <property type="entry name" value="AA-adenyl-dom"/>
    <property type="match status" value="3"/>
</dbReference>
<dbReference type="PROSITE" id="PS00455">
    <property type="entry name" value="AMP_BINDING"/>
    <property type="match status" value="1"/>
</dbReference>
<dbReference type="InterPro" id="IPR010071">
    <property type="entry name" value="AA_adenyl_dom"/>
</dbReference>
<dbReference type="InterPro" id="IPR036736">
    <property type="entry name" value="ACP-like_sf"/>
</dbReference>
<dbReference type="FunFam" id="1.10.1200.10:FF:000005">
    <property type="entry name" value="Nonribosomal peptide synthetase 1"/>
    <property type="match status" value="1"/>
</dbReference>
<evidence type="ECO:0000256" key="2">
    <source>
        <dbReference type="ARBA" id="ARBA00022553"/>
    </source>
</evidence>
<dbReference type="GO" id="GO:0016874">
    <property type="term" value="F:ligase activity"/>
    <property type="evidence" value="ECO:0007669"/>
    <property type="project" value="UniProtKB-KW"/>
</dbReference>
<gene>
    <name evidence="7" type="ORF">CNMCM8927_001738</name>
</gene>
<dbReference type="SUPFAM" id="SSF56801">
    <property type="entry name" value="Acetyl-CoA synthetase-like"/>
    <property type="match status" value="3"/>
</dbReference>
<feature type="domain" description="Carrier" evidence="6">
    <location>
        <begin position="771"/>
        <end position="847"/>
    </location>
</feature>
<evidence type="ECO:0000256" key="5">
    <source>
        <dbReference type="ARBA" id="ARBA00029454"/>
    </source>
</evidence>
<dbReference type="Gene3D" id="3.30.559.10">
    <property type="entry name" value="Chloramphenicol acetyltransferase-like domain"/>
    <property type="match status" value="4"/>
</dbReference>
<reference evidence="7" key="1">
    <citation type="journal article" date="2020" name="bioRxiv">
        <title>Genomic and phenotypic heterogeneity of clinical isolates of the human pathogens Aspergillus fumigatus, Aspergillus lentulus and Aspergillus fumigatiaffinis.</title>
        <authorList>
            <person name="dos Santos R.A.C."/>
            <person name="Steenwyk J.L."/>
            <person name="Rivero-Menendez O."/>
            <person name="Mead M.E."/>
            <person name="Silva L.P."/>
            <person name="Bastos R.W."/>
            <person name="Alastruey-Izquierdo A."/>
            <person name="Goldman G.H."/>
            <person name="Rokas A."/>
        </authorList>
    </citation>
    <scope>NUCLEOTIDE SEQUENCE</scope>
    <source>
        <strain evidence="7">CNM-CM8927</strain>
    </source>
</reference>
<evidence type="ECO:0000256" key="3">
    <source>
        <dbReference type="ARBA" id="ARBA00022598"/>
    </source>
</evidence>
<dbReference type="CDD" id="cd19545">
    <property type="entry name" value="FUM14_C_NRPS-like"/>
    <property type="match status" value="1"/>
</dbReference>
<dbReference type="InterPro" id="IPR020806">
    <property type="entry name" value="PKS_PP-bd"/>
</dbReference>
<dbReference type="InterPro" id="IPR001242">
    <property type="entry name" value="Condensation_dom"/>
</dbReference>
<dbReference type="PANTHER" id="PTHR45527">
    <property type="entry name" value="NONRIBOSOMAL PEPTIDE SYNTHETASE"/>
    <property type="match status" value="1"/>
</dbReference>
<organism evidence="7 8">
    <name type="scientific">Aspergillus lentulus</name>
    <dbReference type="NCBI Taxonomy" id="293939"/>
    <lineage>
        <taxon>Eukaryota</taxon>
        <taxon>Fungi</taxon>
        <taxon>Dikarya</taxon>
        <taxon>Ascomycota</taxon>
        <taxon>Pezizomycotina</taxon>
        <taxon>Eurotiomycetes</taxon>
        <taxon>Eurotiomycetidae</taxon>
        <taxon>Eurotiales</taxon>
        <taxon>Aspergillaceae</taxon>
        <taxon>Aspergillus</taxon>
        <taxon>Aspergillus subgen. Fumigati</taxon>
    </lineage>
</organism>
<dbReference type="Pfam" id="PF00501">
    <property type="entry name" value="AMP-binding"/>
    <property type="match status" value="3"/>
</dbReference>
<dbReference type="PROSITE" id="PS00012">
    <property type="entry name" value="PHOSPHOPANTETHEINE"/>
    <property type="match status" value="1"/>
</dbReference>
<evidence type="ECO:0000259" key="6">
    <source>
        <dbReference type="PROSITE" id="PS50075"/>
    </source>
</evidence>
<feature type="domain" description="Carrier" evidence="6">
    <location>
        <begin position="1843"/>
        <end position="1919"/>
    </location>
</feature>
<dbReference type="PANTHER" id="PTHR45527:SF12">
    <property type="entry name" value="NONRIBOSOMAL PEPTIDE SYNTHETASE IVOA"/>
    <property type="match status" value="1"/>
</dbReference>
<keyword evidence="3" id="KW-0436">Ligase</keyword>
<proteinExistence type="inferred from homology"/>
<dbReference type="SUPFAM" id="SSF47336">
    <property type="entry name" value="ACP-like"/>
    <property type="match status" value="3"/>
</dbReference>
<evidence type="ECO:0000256" key="4">
    <source>
        <dbReference type="ARBA" id="ARBA00022737"/>
    </source>
</evidence>
<dbReference type="SMART" id="SM00823">
    <property type="entry name" value="PKS_PP"/>
    <property type="match status" value="3"/>
</dbReference>
<keyword evidence="4" id="KW-0677">Repeat</keyword>
<dbReference type="SUPFAM" id="SSF52777">
    <property type="entry name" value="CoA-dependent acyltransferases"/>
    <property type="match status" value="9"/>
</dbReference>
<dbReference type="InterPro" id="IPR020845">
    <property type="entry name" value="AMP-binding_CS"/>
</dbReference>
<dbReference type="InterPro" id="IPR023213">
    <property type="entry name" value="CAT-like_dom_sf"/>
</dbReference>
<keyword evidence="1" id="KW-0596">Phosphopantetheine</keyword>
<dbReference type="GO" id="GO:0031177">
    <property type="term" value="F:phosphopantetheine binding"/>
    <property type="evidence" value="ECO:0007669"/>
    <property type="project" value="InterPro"/>
</dbReference>
<dbReference type="Proteomes" id="UP000649114">
    <property type="component" value="Unassembled WGS sequence"/>
</dbReference>